<evidence type="ECO:0000256" key="3">
    <source>
        <dbReference type="ARBA" id="ARBA00022679"/>
    </source>
</evidence>
<dbReference type="GO" id="GO:0016740">
    <property type="term" value="F:transferase activity"/>
    <property type="evidence" value="ECO:0007669"/>
    <property type="project" value="UniProtKB-KW"/>
</dbReference>
<dbReference type="PROSITE" id="PS00599">
    <property type="entry name" value="AA_TRANSFER_CLASS_2"/>
    <property type="match status" value="1"/>
</dbReference>
<sequence length="399" mass="43366">MALDEQMAAALAQRTRRGTRRALHLRDPTHAQTLATLTDFSSNDYLSLARDAGLRTRVAEAWRTSEAPLGSGGSRLLDGDSLLHTHTEQALATYFEAPDALLFNSGYDANVSLLTTLPQPGDVVVYDALVHASMHDGMRASRAHACVSFAHNDADALDQVLTELLAAHTPTNVFLAVESVYSMDGTICALDRLYRVLQKHVPHADARHILIDEAHGVGVYGRGGRGVCAALGMADVPTTRLMTFGKAWGCAGAVVLCSSLLRDYLVNYARPLIYSTALPPSQVVAIQAVLDAWQGNDLEARQRHVHQLVQRLHDALQQVGIRPPPRPSLPLPPAPIVPIRHATPKALAARLQAAGFLVRAVCYPTVPRDEERIRICVHAHNTMDEMQALARVLAWDASL</sequence>
<name>A0A0M8MTH8_9BASI</name>
<dbReference type="InterPro" id="IPR004839">
    <property type="entry name" value="Aminotransferase_I/II_large"/>
</dbReference>
<dbReference type="GeneID" id="28726451"/>
<evidence type="ECO:0000256" key="2">
    <source>
        <dbReference type="ARBA" id="ARBA00010008"/>
    </source>
</evidence>
<reference evidence="7 8" key="1">
    <citation type="submission" date="2015-07" db="EMBL/GenBank/DDBJ databases">
        <title>Draft Genome Sequence of Malassezia furfur CBS1878 and Malassezia pachydermatis CBS1879.</title>
        <authorList>
            <person name="Triana S."/>
            <person name="Ohm R."/>
            <person name="Gonzalez A."/>
            <person name="DeCock H."/>
            <person name="Restrepo S."/>
            <person name="Celis A."/>
        </authorList>
    </citation>
    <scope>NUCLEOTIDE SEQUENCE [LARGE SCALE GENOMIC DNA]</scope>
    <source>
        <strain evidence="7 8">CBS 1879</strain>
    </source>
</reference>
<comment type="cofactor">
    <cofactor evidence="1 5">
        <name>pyridoxal 5'-phosphate</name>
        <dbReference type="ChEBI" id="CHEBI:597326"/>
    </cofactor>
</comment>
<evidence type="ECO:0000256" key="1">
    <source>
        <dbReference type="ARBA" id="ARBA00001933"/>
    </source>
</evidence>
<dbReference type="PANTHER" id="PTHR13693">
    <property type="entry name" value="CLASS II AMINOTRANSFERASE/8-AMINO-7-OXONONANOATE SYNTHASE"/>
    <property type="match status" value="1"/>
</dbReference>
<dbReference type="SUPFAM" id="SSF53383">
    <property type="entry name" value="PLP-dependent transferases"/>
    <property type="match status" value="1"/>
</dbReference>
<dbReference type="InterPro" id="IPR015424">
    <property type="entry name" value="PyrdxlP-dep_Trfase"/>
</dbReference>
<gene>
    <name evidence="7" type="ORF">Malapachy_0042</name>
</gene>
<dbReference type="PANTHER" id="PTHR13693:SF77">
    <property type="entry name" value="8-AMINO-7-OXONONANOATE SYNTHASE"/>
    <property type="match status" value="1"/>
</dbReference>
<feature type="domain" description="Aminotransferase class I/classII large" evidence="6">
    <location>
        <begin position="37"/>
        <end position="392"/>
    </location>
</feature>
<dbReference type="OrthoDB" id="2382073at2759"/>
<dbReference type="AlphaFoldDB" id="A0A0M8MTH8"/>
<dbReference type="InterPro" id="IPR001917">
    <property type="entry name" value="Aminotrans_II_pyridoxalP_BS"/>
</dbReference>
<keyword evidence="8" id="KW-1185">Reference proteome</keyword>
<dbReference type="RefSeq" id="XP_017990933.1">
    <property type="nucleotide sequence ID" value="XM_018134576.1"/>
</dbReference>
<organism evidence="7 8">
    <name type="scientific">Malassezia pachydermatis</name>
    <dbReference type="NCBI Taxonomy" id="77020"/>
    <lineage>
        <taxon>Eukaryota</taxon>
        <taxon>Fungi</taxon>
        <taxon>Dikarya</taxon>
        <taxon>Basidiomycota</taxon>
        <taxon>Ustilaginomycotina</taxon>
        <taxon>Malasseziomycetes</taxon>
        <taxon>Malasseziales</taxon>
        <taxon>Malasseziaceae</taxon>
        <taxon>Malassezia</taxon>
    </lineage>
</organism>
<dbReference type="STRING" id="77020.A0A0M8MTH8"/>
<dbReference type="InterPro" id="IPR015422">
    <property type="entry name" value="PyrdxlP-dep_Trfase_small"/>
</dbReference>
<evidence type="ECO:0000313" key="7">
    <source>
        <dbReference type="EMBL" id="KOS13301.1"/>
    </source>
</evidence>
<dbReference type="InterPro" id="IPR050087">
    <property type="entry name" value="AON_synthase_class-II"/>
</dbReference>
<proteinExistence type="inferred from homology"/>
<keyword evidence="4 5" id="KW-0663">Pyridoxal phosphate</keyword>
<evidence type="ECO:0000259" key="6">
    <source>
        <dbReference type="Pfam" id="PF00155"/>
    </source>
</evidence>
<dbReference type="Gene3D" id="3.40.640.10">
    <property type="entry name" value="Type I PLP-dependent aspartate aminotransferase-like (Major domain)"/>
    <property type="match status" value="1"/>
</dbReference>
<comment type="similarity">
    <text evidence="2">Belongs to the class-II pyridoxal-phosphate-dependent aminotransferase family. BioF subfamily.</text>
</comment>
<dbReference type="EMBL" id="LGAV01000006">
    <property type="protein sequence ID" value="KOS13301.1"/>
    <property type="molecule type" value="Genomic_DNA"/>
</dbReference>
<evidence type="ECO:0000256" key="4">
    <source>
        <dbReference type="ARBA" id="ARBA00022898"/>
    </source>
</evidence>
<dbReference type="GO" id="GO:0009102">
    <property type="term" value="P:biotin biosynthetic process"/>
    <property type="evidence" value="ECO:0007669"/>
    <property type="project" value="TreeGrafter"/>
</dbReference>
<dbReference type="Proteomes" id="UP000037751">
    <property type="component" value="Unassembled WGS sequence"/>
</dbReference>
<comment type="caution">
    <text evidence="7">The sequence shown here is derived from an EMBL/GenBank/DDBJ whole genome shotgun (WGS) entry which is preliminary data.</text>
</comment>
<dbReference type="Gene3D" id="3.90.1150.10">
    <property type="entry name" value="Aspartate Aminotransferase, domain 1"/>
    <property type="match status" value="1"/>
</dbReference>
<dbReference type="Pfam" id="PF00155">
    <property type="entry name" value="Aminotran_1_2"/>
    <property type="match status" value="1"/>
</dbReference>
<accession>A0A0M8MTH8</accession>
<dbReference type="GO" id="GO:0030170">
    <property type="term" value="F:pyridoxal phosphate binding"/>
    <property type="evidence" value="ECO:0007669"/>
    <property type="project" value="InterPro"/>
</dbReference>
<dbReference type="InterPro" id="IPR015421">
    <property type="entry name" value="PyrdxlP-dep_Trfase_major"/>
</dbReference>
<evidence type="ECO:0000256" key="5">
    <source>
        <dbReference type="RuleBase" id="RU003693"/>
    </source>
</evidence>
<evidence type="ECO:0000313" key="8">
    <source>
        <dbReference type="Proteomes" id="UP000037751"/>
    </source>
</evidence>
<dbReference type="VEuPathDB" id="FungiDB:Malapachy_0042"/>
<protein>
    <submittedName>
        <fullName evidence="7">8-amino-7-oxononanoate synthase</fullName>
    </submittedName>
</protein>
<keyword evidence="3" id="KW-0808">Transferase</keyword>